<dbReference type="EMBL" id="JAGTTL010000009">
    <property type="protein sequence ID" value="KAK6318253.1"/>
    <property type="molecule type" value="Genomic_DNA"/>
</dbReference>
<protein>
    <submittedName>
        <fullName evidence="2">Uncharacterized protein</fullName>
    </submittedName>
</protein>
<sequence length="143" mass="15839">MVSGCRSVRHNGEVCPVAEPERAEQWVRNAGGAAEAMEGRSVSLAGALGWLLWPQTPCSFIQWEVGARDLRDKDIFPKEEKSAGSLTRAREALKAKERDRQAGAGYSWSNKEVITALIVGLWCGHEKDRAREREESVVQCARS</sequence>
<name>A0AAN8LT85_9TELE</name>
<feature type="region of interest" description="Disordered" evidence="1">
    <location>
        <begin position="81"/>
        <end position="103"/>
    </location>
</feature>
<evidence type="ECO:0000256" key="1">
    <source>
        <dbReference type="SAM" id="MobiDB-lite"/>
    </source>
</evidence>
<comment type="caution">
    <text evidence="2">The sequence shown here is derived from an EMBL/GenBank/DDBJ whole genome shotgun (WGS) entry which is preliminary data.</text>
</comment>
<evidence type="ECO:0000313" key="2">
    <source>
        <dbReference type="EMBL" id="KAK6318253.1"/>
    </source>
</evidence>
<proteinExistence type="predicted"/>
<gene>
    <name evidence="2" type="ORF">J4Q44_G00115440</name>
</gene>
<reference evidence="2 3" key="1">
    <citation type="submission" date="2021-04" db="EMBL/GenBank/DDBJ databases">
        <authorList>
            <person name="De Guttry C."/>
            <person name="Zahm M."/>
            <person name="Klopp C."/>
            <person name="Cabau C."/>
            <person name="Louis A."/>
            <person name="Berthelot C."/>
            <person name="Parey E."/>
            <person name="Roest Crollius H."/>
            <person name="Montfort J."/>
            <person name="Robinson-Rechavi M."/>
            <person name="Bucao C."/>
            <person name="Bouchez O."/>
            <person name="Gislard M."/>
            <person name="Lluch J."/>
            <person name="Milhes M."/>
            <person name="Lampietro C."/>
            <person name="Lopez Roques C."/>
            <person name="Donnadieu C."/>
            <person name="Braasch I."/>
            <person name="Desvignes T."/>
            <person name="Postlethwait J."/>
            <person name="Bobe J."/>
            <person name="Wedekind C."/>
            <person name="Guiguen Y."/>
        </authorList>
    </citation>
    <scope>NUCLEOTIDE SEQUENCE [LARGE SCALE GENOMIC DNA]</scope>
    <source>
        <strain evidence="2">Cs_M1</strain>
        <tissue evidence="2">Blood</tissue>
    </source>
</reference>
<dbReference type="AlphaFoldDB" id="A0AAN8LT85"/>
<evidence type="ECO:0000313" key="3">
    <source>
        <dbReference type="Proteomes" id="UP001356427"/>
    </source>
</evidence>
<feature type="compositionally biased region" description="Basic and acidic residues" evidence="1">
    <location>
        <begin position="81"/>
        <end position="101"/>
    </location>
</feature>
<dbReference type="Proteomes" id="UP001356427">
    <property type="component" value="Unassembled WGS sequence"/>
</dbReference>
<keyword evidence="3" id="KW-1185">Reference proteome</keyword>
<organism evidence="2 3">
    <name type="scientific">Coregonus suidteri</name>
    <dbReference type="NCBI Taxonomy" id="861788"/>
    <lineage>
        <taxon>Eukaryota</taxon>
        <taxon>Metazoa</taxon>
        <taxon>Chordata</taxon>
        <taxon>Craniata</taxon>
        <taxon>Vertebrata</taxon>
        <taxon>Euteleostomi</taxon>
        <taxon>Actinopterygii</taxon>
        <taxon>Neopterygii</taxon>
        <taxon>Teleostei</taxon>
        <taxon>Protacanthopterygii</taxon>
        <taxon>Salmoniformes</taxon>
        <taxon>Salmonidae</taxon>
        <taxon>Coregoninae</taxon>
        <taxon>Coregonus</taxon>
    </lineage>
</organism>
<accession>A0AAN8LT85</accession>